<evidence type="ECO:0000256" key="3">
    <source>
        <dbReference type="ARBA" id="ARBA00005155"/>
    </source>
</evidence>
<dbReference type="PROSITE" id="PS01305">
    <property type="entry name" value="MOAA_NIFB_PQQE"/>
    <property type="match status" value="1"/>
</dbReference>
<dbReference type="SFLD" id="SFLDF00281">
    <property type="entry name" value="FeMo_cofactor_biosynthesis_pro"/>
    <property type="match status" value="1"/>
</dbReference>
<evidence type="ECO:0000256" key="12">
    <source>
        <dbReference type="ARBA" id="ARBA00023239"/>
    </source>
</evidence>
<keyword evidence="12" id="KW-0456">Lyase</keyword>
<evidence type="ECO:0000259" key="15">
    <source>
        <dbReference type="PROSITE" id="PS51918"/>
    </source>
</evidence>
<name>A0A2K8N7U5_9BACL</name>
<gene>
    <name evidence="16" type="primary">nifB</name>
    <name evidence="16" type="ORF">CVV65_08090</name>
</gene>
<comment type="pathway">
    <text evidence="3">Cofactor biosynthesis; Fe-Mo cofactor biosynthesis.</text>
</comment>
<keyword evidence="17" id="KW-1185">Reference proteome</keyword>
<dbReference type="UniPathway" id="UPA00782"/>
<organism evidence="16 17">
    <name type="scientific">Kyrpidia spormannii</name>
    <dbReference type="NCBI Taxonomy" id="2055160"/>
    <lineage>
        <taxon>Bacteria</taxon>
        <taxon>Bacillati</taxon>
        <taxon>Bacillota</taxon>
        <taxon>Bacilli</taxon>
        <taxon>Bacillales</taxon>
        <taxon>Alicyclobacillaceae</taxon>
        <taxon>Kyrpidia</taxon>
    </lineage>
</organism>
<dbReference type="InterPro" id="IPR013785">
    <property type="entry name" value="Aldolase_TIM"/>
</dbReference>
<evidence type="ECO:0000313" key="17">
    <source>
        <dbReference type="Proteomes" id="UP000231932"/>
    </source>
</evidence>
<evidence type="ECO:0000256" key="14">
    <source>
        <dbReference type="ARBA" id="ARBA00032102"/>
    </source>
</evidence>
<dbReference type="InterPro" id="IPR006638">
    <property type="entry name" value="Elp3/MiaA/NifB-like_rSAM"/>
</dbReference>
<dbReference type="InterPro" id="IPR003731">
    <property type="entry name" value="Di-Nase_FeMo-co_biosynth"/>
</dbReference>
<dbReference type="InterPro" id="IPR005980">
    <property type="entry name" value="Nase_CF_NifB"/>
</dbReference>
<comment type="similarity">
    <text evidence="4">Belongs to the radical SAM superfamily. NifB family.</text>
</comment>
<dbReference type="SFLD" id="SFLDG01068">
    <property type="entry name" value="FeMo_cofactor_biosynthesis_pro"/>
    <property type="match status" value="1"/>
</dbReference>
<dbReference type="AlphaFoldDB" id="A0A2K8N7U5"/>
<dbReference type="InterPro" id="IPR034165">
    <property type="entry name" value="NifB_C"/>
</dbReference>
<accession>A0A2K8N7U5</accession>
<keyword evidence="6" id="KW-0004">4Fe-4S</keyword>
<dbReference type="InterPro" id="IPR007197">
    <property type="entry name" value="rSAM"/>
</dbReference>
<keyword evidence="8" id="KW-0479">Metal-binding</keyword>
<dbReference type="PANTHER" id="PTHR43787:SF13">
    <property type="entry name" value="FEMO COFACTOR BIOSYNTHESIS PROTEIN NIFB"/>
    <property type="match status" value="1"/>
</dbReference>
<dbReference type="SMART" id="SM00729">
    <property type="entry name" value="Elp3"/>
    <property type="match status" value="1"/>
</dbReference>
<keyword evidence="9" id="KW-0408">Iron</keyword>
<evidence type="ECO:0000256" key="11">
    <source>
        <dbReference type="ARBA" id="ARBA00023231"/>
    </source>
</evidence>
<keyword evidence="10" id="KW-0411">Iron-sulfur</keyword>
<dbReference type="CDD" id="cd01335">
    <property type="entry name" value="Radical_SAM"/>
    <property type="match status" value="1"/>
</dbReference>
<dbReference type="SFLD" id="SFLDG01067">
    <property type="entry name" value="SPASM/twitch_domain_containing"/>
    <property type="match status" value="1"/>
</dbReference>
<comment type="function">
    <text evidence="2">Involved in the biosynthesis of the iron-molybdenum cofactor (FeMo-co or M-cluster) found in the dinitrogenase enzyme of the nitrogenase complex in nitrogen-fixing microorganisms. NifB catalyzes the crucial step of radical SAM-dependent carbide insertion that occurs concomitant with the insertion of a 9th sulfur and the rearrangement/coupling of two [4Fe-4S] clusters into a [8Fe-9S-C] cluster, the precursor to the M-cluster.</text>
</comment>
<evidence type="ECO:0000256" key="10">
    <source>
        <dbReference type="ARBA" id="ARBA00023014"/>
    </source>
</evidence>
<dbReference type="Gene3D" id="3.30.420.130">
    <property type="entry name" value="Dinitrogenase iron-molybdenum cofactor biosynthesis domain"/>
    <property type="match status" value="1"/>
</dbReference>
<dbReference type="Pfam" id="PF04055">
    <property type="entry name" value="Radical_SAM"/>
    <property type="match status" value="1"/>
</dbReference>
<evidence type="ECO:0000256" key="2">
    <source>
        <dbReference type="ARBA" id="ARBA00003522"/>
    </source>
</evidence>
<dbReference type="SUPFAM" id="SSF53146">
    <property type="entry name" value="Nitrogenase accessory factor-like"/>
    <property type="match status" value="1"/>
</dbReference>
<dbReference type="CDD" id="cd00852">
    <property type="entry name" value="NifB"/>
    <property type="match status" value="1"/>
</dbReference>
<dbReference type="EMBL" id="CP024955">
    <property type="protein sequence ID" value="ATY84887.1"/>
    <property type="molecule type" value="Genomic_DNA"/>
</dbReference>
<feature type="domain" description="Radical SAM core" evidence="15">
    <location>
        <begin position="51"/>
        <end position="300"/>
    </location>
</feature>
<dbReference type="GO" id="GO:0051539">
    <property type="term" value="F:4 iron, 4 sulfur cluster binding"/>
    <property type="evidence" value="ECO:0007669"/>
    <property type="project" value="UniProtKB-KW"/>
</dbReference>
<dbReference type="PANTHER" id="PTHR43787">
    <property type="entry name" value="FEMO COFACTOR BIOSYNTHESIS PROTEIN NIFB-RELATED"/>
    <property type="match status" value="1"/>
</dbReference>
<evidence type="ECO:0000256" key="9">
    <source>
        <dbReference type="ARBA" id="ARBA00023004"/>
    </source>
</evidence>
<dbReference type="KEGG" id="kyr:CVV65_08090"/>
<dbReference type="InterPro" id="IPR036105">
    <property type="entry name" value="DiNase_FeMo-co_biosyn_sf"/>
</dbReference>
<evidence type="ECO:0000256" key="7">
    <source>
        <dbReference type="ARBA" id="ARBA00022691"/>
    </source>
</evidence>
<evidence type="ECO:0000256" key="1">
    <source>
        <dbReference type="ARBA" id="ARBA00001966"/>
    </source>
</evidence>
<evidence type="ECO:0000256" key="4">
    <source>
        <dbReference type="ARBA" id="ARBA00006804"/>
    </source>
</evidence>
<dbReference type="OrthoDB" id="9764725at2"/>
<dbReference type="Gene3D" id="3.20.20.70">
    <property type="entry name" value="Aldolase class I"/>
    <property type="match status" value="1"/>
</dbReference>
<sequence>MTLKGCERVGSSVSATCGVEGSASRGRSVEGLSESIIEKVKRHPCYSEEAHHFFARMHVAVAPACNIQCKYCNRKYDCMNESRPGVTSELLTPEEATQKVLAVGSVIRNTTVVGIAGPGDPLANPRQTFRTFELIRQAAPDMKLCLSTNGLALPDHVDTIRELGIDHVTITINAVDPEVGQHIYRYVTWQGKLLTGIEAARLLLERQMEGMRELVKAGILIKVNSVLIPGLNDVHMADISAEVRKRGAFLHNIMPLIIADGSDFQKEGRRAALPEDVAAAQERSGAGDRLMRHCRQCRADAVGLLGEDLSGEFTKEKFRQMSAQYDPEQRKKLHMELDRRIERMSAARRAAAANLRISRTDEFLPFRVAVSTSGGNKVNLHFGHTKEFQIYEVSPTGLKFLTARKVGNYCSGIETCGEGEGRIDEIARMIADCRYVLCTRIGPGPKSALEEMGIQVVTGYGPVEQELFRLADLHAQDQVGIEA</sequence>
<evidence type="ECO:0000313" key="16">
    <source>
        <dbReference type="EMBL" id="ATY84887.1"/>
    </source>
</evidence>
<reference evidence="17" key="1">
    <citation type="submission" date="2017-11" db="EMBL/GenBank/DDBJ databases">
        <title>Complete Genome Sequence of Kyrpidia sp. Strain EA-1, a thermophilic, hydrogen-oxidizing Bacterium, isolated from the Azores.</title>
        <authorList>
            <person name="Reiner J.E."/>
            <person name="Lapp C.J."/>
            <person name="Bunk B."/>
            <person name="Gescher J."/>
        </authorList>
    </citation>
    <scope>NUCLEOTIDE SEQUENCE [LARGE SCALE GENOMIC DNA]</scope>
    <source>
        <strain evidence="17">EA-1</strain>
    </source>
</reference>
<proteinExistence type="inferred from homology"/>
<dbReference type="GO" id="GO:0016829">
    <property type="term" value="F:lyase activity"/>
    <property type="evidence" value="ECO:0007669"/>
    <property type="project" value="UniProtKB-KW"/>
</dbReference>
<evidence type="ECO:0000256" key="5">
    <source>
        <dbReference type="ARBA" id="ARBA00021702"/>
    </source>
</evidence>
<dbReference type="PROSITE" id="PS51918">
    <property type="entry name" value="RADICAL_SAM"/>
    <property type="match status" value="1"/>
</dbReference>
<protein>
    <recommendedName>
        <fullName evidence="5">FeMo cofactor biosynthesis protein NifB</fullName>
    </recommendedName>
    <alternativeName>
        <fullName evidence="14">Nitrogenase cofactor maturase NifB</fullName>
    </alternativeName>
    <alternativeName>
        <fullName evidence="13">Radical SAM assemblase NifB</fullName>
    </alternativeName>
</protein>
<dbReference type="GO" id="GO:0032324">
    <property type="term" value="P:molybdopterin cofactor biosynthetic process"/>
    <property type="evidence" value="ECO:0007669"/>
    <property type="project" value="UniProtKB-ARBA"/>
</dbReference>
<dbReference type="SUPFAM" id="SSF102114">
    <property type="entry name" value="Radical SAM enzymes"/>
    <property type="match status" value="1"/>
</dbReference>
<dbReference type="NCBIfam" id="TIGR01290">
    <property type="entry name" value="nifB"/>
    <property type="match status" value="1"/>
</dbReference>
<keyword evidence="11" id="KW-0535">Nitrogen fixation</keyword>
<dbReference type="Proteomes" id="UP000231932">
    <property type="component" value="Chromosome"/>
</dbReference>
<evidence type="ECO:0000256" key="13">
    <source>
        <dbReference type="ARBA" id="ARBA00030926"/>
    </source>
</evidence>
<keyword evidence="7" id="KW-0949">S-adenosyl-L-methionine</keyword>
<dbReference type="InterPro" id="IPR000385">
    <property type="entry name" value="MoaA_NifB_PqqE_Fe-S-bd_CS"/>
</dbReference>
<evidence type="ECO:0000256" key="6">
    <source>
        <dbReference type="ARBA" id="ARBA00022485"/>
    </source>
</evidence>
<comment type="cofactor">
    <cofactor evidence="1">
        <name>[4Fe-4S] cluster</name>
        <dbReference type="ChEBI" id="CHEBI:49883"/>
    </cofactor>
</comment>
<dbReference type="Pfam" id="PF02579">
    <property type="entry name" value="Nitro_FeMo-Co"/>
    <property type="match status" value="1"/>
</dbReference>
<dbReference type="GO" id="GO:0046872">
    <property type="term" value="F:metal ion binding"/>
    <property type="evidence" value="ECO:0007669"/>
    <property type="project" value="UniProtKB-KW"/>
</dbReference>
<dbReference type="SFLD" id="SFLDS00029">
    <property type="entry name" value="Radical_SAM"/>
    <property type="match status" value="1"/>
</dbReference>
<dbReference type="InterPro" id="IPR058240">
    <property type="entry name" value="rSAM_sf"/>
</dbReference>
<evidence type="ECO:0000256" key="8">
    <source>
        <dbReference type="ARBA" id="ARBA00022723"/>
    </source>
</evidence>